<dbReference type="GO" id="GO:0031593">
    <property type="term" value="F:polyubiquitin modification-dependent protein binding"/>
    <property type="evidence" value="ECO:0007669"/>
    <property type="project" value="TreeGrafter"/>
</dbReference>
<gene>
    <name evidence="3" type="ORF">BWQ96_01202</name>
</gene>
<organism evidence="3 4">
    <name type="scientific">Gracilariopsis chorda</name>
    <dbReference type="NCBI Taxonomy" id="448386"/>
    <lineage>
        <taxon>Eukaryota</taxon>
        <taxon>Rhodophyta</taxon>
        <taxon>Florideophyceae</taxon>
        <taxon>Rhodymeniophycidae</taxon>
        <taxon>Gracilariales</taxon>
        <taxon>Gracilariaceae</taxon>
        <taxon>Gracilariopsis</taxon>
    </lineage>
</organism>
<dbReference type="STRING" id="448386.A0A2V3J3W0"/>
<sequence length="301" mass="33482">MSDLTITVIAGKKGWEVKVSSDITFGDLRTQIEEKEGTVAGGLRLICKGRSHPDHLKLSEVGVSTGSKMMVMRTSKQKEQEKEQEKRTKLQSDYKSLSELRAQSSVISKPSTDAGASSSNAKPVVREIGVLGDPQQDCVTSVILIQGKNKYRVNIEMTESVVVLKQKAAFIDGINSKASNMRLLFKGKFLKDECNLSEYGVKDGSSLMLLFNAKHHDAKDDFIEMGSIKKKLDELEAKTRSVASQAEHRLLDSVDLAVKKSELQDIFTRLRDNLSSVRSEDERRASMECQLDVVEELISRL</sequence>
<evidence type="ECO:0000256" key="1">
    <source>
        <dbReference type="SAM" id="MobiDB-lite"/>
    </source>
</evidence>
<dbReference type="OrthoDB" id="267397at2759"/>
<protein>
    <recommendedName>
        <fullName evidence="2">Ubiquitin-like domain-containing protein</fullName>
    </recommendedName>
</protein>
<dbReference type="InterPro" id="IPR000626">
    <property type="entry name" value="Ubiquitin-like_dom"/>
</dbReference>
<dbReference type="Gene3D" id="3.10.20.90">
    <property type="entry name" value="Phosphatidylinositol 3-kinase Catalytic Subunit, Chain A, domain 1"/>
    <property type="match status" value="2"/>
</dbReference>
<dbReference type="SUPFAM" id="SSF54236">
    <property type="entry name" value="Ubiquitin-like"/>
    <property type="match status" value="2"/>
</dbReference>
<feature type="region of interest" description="Disordered" evidence="1">
    <location>
        <begin position="101"/>
        <end position="120"/>
    </location>
</feature>
<feature type="region of interest" description="Disordered" evidence="1">
    <location>
        <begin position="70"/>
        <end position="94"/>
    </location>
</feature>
<feature type="compositionally biased region" description="Basic and acidic residues" evidence="1">
    <location>
        <begin position="76"/>
        <end position="94"/>
    </location>
</feature>
<dbReference type="PANTHER" id="PTHR10621">
    <property type="entry name" value="UV EXCISION REPAIR PROTEIN RAD23"/>
    <property type="match status" value="1"/>
</dbReference>
<name>A0A2V3J3W0_9FLOR</name>
<evidence type="ECO:0000313" key="3">
    <source>
        <dbReference type="EMBL" id="PXF49064.1"/>
    </source>
</evidence>
<reference evidence="3 4" key="1">
    <citation type="journal article" date="2018" name="Mol. Biol. Evol.">
        <title>Analysis of the draft genome of the red seaweed Gracilariopsis chorda provides insights into genome size evolution in Rhodophyta.</title>
        <authorList>
            <person name="Lee J."/>
            <person name="Yang E.C."/>
            <person name="Graf L."/>
            <person name="Yang J.H."/>
            <person name="Qiu H."/>
            <person name="Zel Zion U."/>
            <person name="Chan C.X."/>
            <person name="Stephens T.G."/>
            <person name="Weber A.P.M."/>
            <person name="Boo G.H."/>
            <person name="Boo S.M."/>
            <person name="Kim K.M."/>
            <person name="Shin Y."/>
            <person name="Jung M."/>
            <person name="Lee S.J."/>
            <person name="Yim H.S."/>
            <person name="Lee J.H."/>
            <person name="Bhattacharya D."/>
            <person name="Yoon H.S."/>
        </authorList>
    </citation>
    <scope>NUCLEOTIDE SEQUENCE [LARGE SCALE GENOMIC DNA]</scope>
    <source>
        <strain evidence="3 4">SKKU-2015</strain>
        <tissue evidence="3">Whole body</tissue>
    </source>
</reference>
<evidence type="ECO:0000259" key="2">
    <source>
        <dbReference type="PROSITE" id="PS50053"/>
    </source>
</evidence>
<feature type="domain" description="Ubiquitin-like" evidence="2">
    <location>
        <begin position="142"/>
        <end position="210"/>
    </location>
</feature>
<dbReference type="SMART" id="SM00213">
    <property type="entry name" value="UBQ"/>
    <property type="match status" value="2"/>
</dbReference>
<evidence type="ECO:0000313" key="4">
    <source>
        <dbReference type="Proteomes" id="UP000247409"/>
    </source>
</evidence>
<comment type="caution">
    <text evidence="3">The sequence shown here is derived from an EMBL/GenBank/DDBJ whole genome shotgun (WGS) entry which is preliminary data.</text>
</comment>
<dbReference type="EMBL" id="NBIV01000009">
    <property type="protein sequence ID" value="PXF49064.1"/>
    <property type="molecule type" value="Genomic_DNA"/>
</dbReference>
<proteinExistence type="predicted"/>
<accession>A0A2V3J3W0</accession>
<dbReference type="GO" id="GO:0043130">
    <property type="term" value="F:ubiquitin binding"/>
    <property type="evidence" value="ECO:0007669"/>
    <property type="project" value="TreeGrafter"/>
</dbReference>
<dbReference type="GO" id="GO:0005654">
    <property type="term" value="C:nucleoplasm"/>
    <property type="evidence" value="ECO:0007669"/>
    <property type="project" value="TreeGrafter"/>
</dbReference>
<dbReference type="PANTHER" id="PTHR10621:SF0">
    <property type="entry name" value="UV EXCISION REPAIR PROTEIN RAD23"/>
    <property type="match status" value="1"/>
</dbReference>
<keyword evidence="4" id="KW-1185">Reference proteome</keyword>
<dbReference type="AlphaFoldDB" id="A0A2V3J3W0"/>
<feature type="domain" description="Ubiquitin-like" evidence="2">
    <location>
        <begin position="2"/>
        <end position="72"/>
    </location>
</feature>
<dbReference type="GO" id="GO:0043161">
    <property type="term" value="P:proteasome-mediated ubiquitin-dependent protein catabolic process"/>
    <property type="evidence" value="ECO:0007669"/>
    <property type="project" value="TreeGrafter"/>
</dbReference>
<dbReference type="GO" id="GO:0005829">
    <property type="term" value="C:cytosol"/>
    <property type="evidence" value="ECO:0007669"/>
    <property type="project" value="TreeGrafter"/>
</dbReference>
<dbReference type="CDD" id="cd17039">
    <property type="entry name" value="Ubl_ubiquitin_like"/>
    <property type="match status" value="2"/>
</dbReference>
<dbReference type="Proteomes" id="UP000247409">
    <property type="component" value="Unassembled WGS sequence"/>
</dbReference>
<dbReference type="GO" id="GO:0070628">
    <property type="term" value="F:proteasome binding"/>
    <property type="evidence" value="ECO:0007669"/>
    <property type="project" value="TreeGrafter"/>
</dbReference>
<dbReference type="PROSITE" id="PS50053">
    <property type="entry name" value="UBIQUITIN_2"/>
    <property type="match status" value="2"/>
</dbReference>
<dbReference type="InterPro" id="IPR029071">
    <property type="entry name" value="Ubiquitin-like_domsf"/>
</dbReference>
<dbReference type="Pfam" id="PF00240">
    <property type="entry name" value="ubiquitin"/>
    <property type="match status" value="2"/>
</dbReference>